<sequence>MAAFLQNRTPAEADDAHWLLDFYNTFTDPDLDQEEGLRGESLMNQALECLSHIKGSFAFVIYDSMRHRAIPRITSQGMVCGAVYKVASSADMTRPITHH</sequence>
<reference evidence="1 2" key="1">
    <citation type="submission" date="2020-02" db="EMBL/GenBank/DDBJ databases">
        <title>Draft genome sequence of Haematococcus lacustris strain NIES-144.</title>
        <authorList>
            <person name="Morimoto D."/>
            <person name="Nakagawa S."/>
            <person name="Yoshida T."/>
            <person name="Sawayama S."/>
        </authorList>
    </citation>
    <scope>NUCLEOTIDE SEQUENCE [LARGE SCALE GENOMIC DNA]</scope>
    <source>
        <strain evidence="1 2">NIES-144</strain>
    </source>
</reference>
<dbReference type="GO" id="GO:0016740">
    <property type="term" value="F:transferase activity"/>
    <property type="evidence" value="ECO:0007669"/>
    <property type="project" value="UniProtKB-KW"/>
</dbReference>
<evidence type="ECO:0000313" key="1">
    <source>
        <dbReference type="EMBL" id="GFH11025.1"/>
    </source>
</evidence>
<name>A0A699YNZ1_HAELA</name>
<keyword evidence="1" id="KW-0315">Glutamine amidotransferase</keyword>
<feature type="non-terminal residue" evidence="1">
    <location>
        <position position="1"/>
    </location>
</feature>
<comment type="caution">
    <text evidence="1">The sequence shown here is derived from an EMBL/GenBank/DDBJ whole genome shotgun (WGS) entry which is preliminary data.</text>
</comment>
<proteinExistence type="predicted"/>
<dbReference type="AlphaFoldDB" id="A0A699YNZ1"/>
<protein>
    <submittedName>
        <fullName evidence="1">Glutamine amidotransferase type-2 domain-containing protein</fullName>
    </submittedName>
</protein>
<dbReference type="EMBL" id="BLLF01000367">
    <property type="protein sequence ID" value="GFH11025.1"/>
    <property type="molecule type" value="Genomic_DNA"/>
</dbReference>
<evidence type="ECO:0000313" key="2">
    <source>
        <dbReference type="Proteomes" id="UP000485058"/>
    </source>
</evidence>
<keyword evidence="1" id="KW-0808">Transferase</keyword>
<gene>
    <name evidence="1" type="ORF">HaLaN_06450</name>
</gene>
<dbReference type="Proteomes" id="UP000485058">
    <property type="component" value="Unassembled WGS sequence"/>
</dbReference>
<accession>A0A699YNZ1</accession>
<organism evidence="1 2">
    <name type="scientific">Haematococcus lacustris</name>
    <name type="common">Green alga</name>
    <name type="synonym">Haematococcus pluvialis</name>
    <dbReference type="NCBI Taxonomy" id="44745"/>
    <lineage>
        <taxon>Eukaryota</taxon>
        <taxon>Viridiplantae</taxon>
        <taxon>Chlorophyta</taxon>
        <taxon>core chlorophytes</taxon>
        <taxon>Chlorophyceae</taxon>
        <taxon>CS clade</taxon>
        <taxon>Chlamydomonadales</taxon>
        <taxon>Haematococcaceae</taxon>
        <taxon>Haematococcus</taxon>
    </lineage>
</organism>
<keyword evidence="2" id="KW-1185">Reference proteome</keyword>